<feature type="domain" description="Alpha/beta hydrolase fold-3" evidence="2">
    <location>
        <begin position="97"/>
        <end position="302"/>
    </location>
</feature>
<dbReference type="GeneID" id="101855672"/>
<proteinExistence type="predicted"/>
<sequence length="334" mass="36580">MASQSVWGDVALKYKIDPETEATSRKFIEYGSPHIHKGTLEQGRQAFLQLGLISALAPGSFKGSVKDYIVPSEHVSDGIPVSVFTPTSAPPDPVIYLYLHGGGLAAGCRKTYEHVVQYIAETSGAIVLSVDYRLLPNEEDRFAPFNDSVTVAKWVLENKELLGGTIKSKVGIGGDSAGGQLASCVTNEMQGFDFQILVYPVSGVDCSVGSMQEFRDIPAFCGKDMEWLFDFSIPFIPDAETNPRVNPLARTRSNLELSPPTLVITAELDPLRDWGIMFAEKLKKAGVRCEHVPFKGVPHGFMFEMKSYLTCSSAGYKVTTDFMKSYQAEKTSPL</sequence>
<dbReference type="Gene3D" id="3.40.50.1820">
    <property type="entry name" value="alpha/beta hydrolase"/>
    <property type="match status" value="1"/>
</dbReference>
<dbReference type="InterPro" id="IPR029058">
    <property type="entry name" value="AB_hydrolase_fold"/>
</dbReference>
<reference evidence="4" key="1">
    <citation type="submission" date="2025-08" db="UniProtKB">
        <authorList>
            <consortium name="RefSeq"/>
        </authorList>
    </citation>
    <scope>IDENTIFICATION</scope>
</reference>
<gene>
    <name evidence="4" type="primary">LOC101855672</name>
</gene>
<dbReference type="PANTHER" id="PTHR48081">
    <property type="entry name" value="AB HYDROLASE SUPERFAMILY PROTEIN C4A8.06C"/>
    <property type="match status" value="1"/>
</dbReference>
<dbReference type="SUPFAM" id="SSF53474">
    <property type="entry name" value="alpha/beta-Hydrolases"/>
    <property type="match status" value="1"/>
</dbReference>
<keyword evidence="3" id="KW-1185">Reference proteome</keyword>
<evidence type="ECO:0000259" key="2">
    <source>
        <dbReference type="Pfam" id="PF07859"/>
    </source>
</evidence>
<dbReference type="Proteomes" id="UP000694888">
    <property type="component" value="Unplaced"/>
</dbReference>
<evidence type="ECO:0000256" key="1">
    <source>
        <dbReference type="ARBA" id="ARBA00022801"/>
    </source>
</evidence>
<dbReference type="Pfam" id="PF07859">
    <property type="entry name" value="Abhydrolase_3"/>
    <property type="match status" value="1"/>
</dbReference>
<evidence type="ECO:0000313" key="3">
    <source>
        <dbReference type="Proteomes" id="UP000694888"/>
    </source>
</evidence>
<dbReference type="InterPro" id="IPR013094">
    <property type="entry name" value="AB_hydrolase_3"/>
</dbReference>
<protein>
    <submittedName>
        <fullName evidence="4">Hormone-sensitive lipase</fullName>
    </submittedName>
</protein>
<keyword evidence="1" id="KW-0378">Hydrolase</keyword>
<dbReference type="PANTHER" id="PTHR48081:SF8">
    <property type="entry name" value="ALPHA_BETA HYDROLASE FOLD-3 DOMAIN-CONTAINING PROTEIN-RELATED"/>
    <property type="match status" value="1"/>
</dbReference>
<name>A0ABM0K0G4_APLCA</name>
<dbReference type="RefSeq" id="XP_005105848.1">
    <property type="nucleotide sequence ID" value="XM_005105791.2"/>
</dbReference>
<dbReference type="InterPro" id="IPR050300">
    <property type="entry name" value="GDXG_lipolytic_enzyme"/>
</dbReference>
<organism evidence="3 4">
    <name type="scientific">Aplysia californica</name>
    <name type="common">California sea hare</name>
    <dbReference type="NCBI Taxonomy" id="6500"/>
    <lineage>
        <taxon>Eukaryota</taxon>
        <taxon>Metazoa</taxon>
        <taxon>Spiralia</taxon>
        <taxon>Lophotrochozoa</taxon>
        <taxon>Mollusca</taxon>
        <taxon>Gastropoda</taxon>
        <taxon>Heterobranchia</taxon>
        <taxon>Euthyneura</taxon>
        <taxon>Tectipleura</taxon>
        <taxon>Aplysiida</taxon>
        <taxon>Aplysioidea</taxon>
        <taxon>Aplysiidae</taxon>
        <taxon>Aplysia</taxon>
    </lineage>
</organism>
<accession>A0ABM0K0G4</accession>
<evidence type="ECO:0000313" key="4">
    <source>
        <dbReference type="RefSeq" id="XP_005105848.1"/>
    </source>
</evidence>